<dbReference type="Gene3D" id="3.30.70.100">
    <property type="match status" value="1"/>
</dbReference>
<keyword evidence="3" id="KW-1185">Reference proteome</keyword>
<dbReference type="EMBL" id="JBHSBC010000049">
    <property type="protein sequence ID" value="MFC3985851.1"/>
    <property type="molecule type" value="Genomic_DNA"/>
</dbReference>
<dbReference type="RefSeq" id="WP_352013830.1">
    <property type="nucleotide sequence ID" value="NZ_JBHSBC010000049.1"/>
</dbReference>
<dbReference type="SMART" id="SM00886">
    <property type="entry name" value="Dabb"/>
    <property type="match status" value="1"/>
</dbReference>
<organism evidence="2 3">
    <name type="scientific">Streptosporangium jomthongense</name>
    <dbReference type="NCBI Taxonomy" id="1193683"/>
    <lineage>
        <taxon>Bacteria</taxon>
        <taxon>Bacillati</taxon>
        <taxon>Actinomycetota</taxon>
        <taxon>Actinomycetes</taxon>
        <taxon>Streptosporangiales</taxon>
        <taxon>Streptosporangiaceae</taxon>
        <taxon>Streptosporangium</taxon>
    </lineage>
</organism>
<evidence type="ECO:0000313" key="3">
    <source>
        <dbReference type="Proteomes" id="UP001595698"/>
    </source>
</evidence>
<dbReference type="InterPro" id="IPR011008">
    <property type="entry name" value="Dimeric_a/b-barrel"/>
</dbReference>
<evidence type="ECO:0000259" key="1">
    <source>
        <dbReference type="PROSITE" id="PS51502"/>
    </source>
</evidence>
<dbReference type="PROSITE" id="PS51502">
    <property type="entry name" value="S_R_A_B_BARREL"/>
    <property type="match status" value="1"/>
</dbReference>
<evidence type="ECO:0000313" key="2">
    <source>
        <dbReference type="EMBL" id="MFC3985851.1"/>
    </source>
</evidence>
<comment type="caution">
    <text evidence="2">The sequence shown here is derived from an EMBL/GenBank/DDBJ whole genome shotgun (WGS) entry which is preliminary data.</text>
</comment>
<dbReference type="SUPFAM" id="SSF54909">
    <property type="entry name" value="Dimeric alpha+beta barrel"/>
    <property type="match status" value="1"/>
</dbReference>
<dbReference type="InterPro" id="IPR013097">
    <property type="entry name" value="Dabb"/>
</dbReference>
<protein>
    <submittedName>
        <fullName evidence="2">Dabb family protein</fullName>
    </submittedName>
</protein>
<dbReference type="Proteomes" id="UP001595698">
    <property type="component" value="Unassembled WGS sequence"/>
</dbReference>
<accession>A0ABV8FD54</accession>
<dbReference type="Pfam" id="PF07876">
    <property type="entry name" value="Dabb"/>
    <property type="match status" value="1"/>
</dbReference>
<name>A0ABV8FD54_9ACTN</name>
<sequence>MIKRVVLVRTDRPARIDDELARLAGLRGTVPCLRDIEVAADIGGRCLGYDRMFALSFGDAEDIAAWSDHPAHAPLRTTLLRDAELLVFEYRTPTIISQSDTKHLSY</sequence>
<reference evidence="3" key="1">
    <citation type="journal article" date="2019" name="Int. J. Syst. Evol. Microbiol.">
        <title>The Global Catalogue of Microorganisms (GCM) 10K type strain sequencing project: providing services to taxonomists for standard genome sequencing and annotation.</title>
        <authorList>
            <consortium name="The Broad Institute Genomics Platform"/>
            <consortium name="The Broad Institute Genome Sequencing Center for Infectious Disease"/>
            <person name="Wu L."/>
            <person name="Ma J."/>
        </authorList>
    </citation>
    <scope>NUCLEOTIDE SEQUENCE [LARGE SCALE GENOMIC DNA]</scope>
    <source>
        <strain evidence="3">TBRC 7912</strain>
    </source>
</reference>
<proteinExistence type="predicted"/>
<gene>
    <name evidence="2" type="ORF">ACFOYY_37390</name>
</gene>
<feature type="domain" description="Stress-response A/B barrel" evidence="1">
    <location>
        <begin position="2"/>
        <end position="90"/>
    </location>
</feature>